<keyword evidence="3" id="KW-1185">Reference proteome</keyword>
<organism evidence="2 3">
    <name type="scientific">Zophobas morio</name>
    <dbReference type="NCBI Taxonomy" id="2755281"/>
    <lineage>
        <taxon>Eukaryota</taxon>
        <taxon>Metazoa</taxon>
        <taxon>Ecdysozoa</taxon>
        <taxon>Arthropoda</taxon>
        <taxon>Hexapoda</taxon>
        <taxon>Insecta</taxon>
        <taxon>Pterygota</taxon>
        <taxon>Neoptera</taxon>
        <taxon>Endopterygota</taxon>
        <taxon>Coleoptera</taxon>
        <taxon>Polyphaga</taxon>
        <taxon>Cucujiformia</taxon>
        <taxon>Tenebrionidae</taxon>
        <taxon>Zophobas</taxon>
    </lineage>
</organism>
<dbReference type="EMBL" id="JALNTZ010000006">
    <property type="protein sequence ID" value="KAJ3649248.1"/>
    <property type="molecule type" value="Genomic_DNA"/>
</dbReference>
<proteinExistence type="predicted"/>
<feature type="region of interest" description="Disordered" evidence="1">
    <location>
        <begin position="1"/>
        <end position="23"/>
    </location>
</feature>
<accession>A0AA38I4G8</accession>
<dbReference type="Proteomes" id="UP001168821">
    <property type="component" value="Unassembled WGS sequence"/>
</dbReference>
<evidence type="ECO:0000256" key="1">
    <source>
        <dbReference type="SAM" id="MobiDB-lite"/>
    </source>
</evidence>
<protein>
    <submittedName>
        <fullName evidence="2">Uncharacterized protein</fullName>
    </submittedName>
</protein>
<sequence>MFNPVRSRDVRQDSPRRNLEPSRSNINSQQWLLSADKIFCEICHIYAPAMLLLHYSATFAFERHLNADLNLMECRRGLRSARSYRHKHRFALLKRPDKVAVR</sequence>
<reference evidence="2" key="1">
    <citation type="journal article" date="2023" name="G3 (Bethesda)">
        <title>Whole genome assemblies of Zophobas morio and Tenebrio molitor.</title>
        <authorList>
            <person name="Kaur S."/>
            <person name="Stinson S.A."/>
            <person name="diCenzo G.C."/>
        </authorList>
    </citation>
    <scope>NUCLEOTIDE SEQUENCE</scope>
    <source>
        <strain evidence="2">QUZm001</strain>
    </source>
</reference>
<evidence type="ECO:0000313" key="3">
    <source>
        <dbReference type="Proteomes" id="UP001168821"/>
    </source>
</evidence>
<comment type="caution">
    <text evidence="2">The sequence shown here is derived from an EMBL/GenBank/DDBJ whole genome shotgun (WGS) entry which is preliminary data.</text>
</comment>
<dbReference type="AlphaFoldDB" id="A0AA38I4G8"/>
<evidence type="ECO:0000313" key="2">
    <source>
        <dbReference type="EMBL" id="KAJ3649248.1"/>
    </source>
</evidence>
<gene>
    <name evidence="2" type="ORF">Zmor_021001</name>
</gene>
<name>A0AA38I4G8_9CUCU</name>
<feature type="compositionally biased region" description="Basic and acidic residues" evidence="1">
    <location>
        <begin position="1"/>
        <end position="20"/>
    </location>
</feature>